<dbReference type="Pfam" id="PF07653">
    <property type="entry name" value="SH3_2"/>
    <property type="match status" value="1"/>
</dbReference>
<feature type="domain" description="SH3" evidence="4">
    <location>
        <begin position="843"/>
        <end position="911"/>
    </location>
</feature>
<protein>
    <recommendedName>
        <fullName evidence="9">Tight junction protein ZO-1</fullName>
    </recommendedName>
</protein>
<feature type="region of interest" description="Disordered" evidence="3">
    <location>
        <begin position="1306"/>
        <end position="1347"/>
    </location>
</feature>
<dbReference type="SUPFAM" id="SSF50044">
    <property type="entry name" value="SH3-domain"/>
    <property type="match status" value="1"/>
</dbReference>
<dbReference type="EnsemblMetazoa" id="ENSAATROPT003808">
    <property type="protein sequence ID" value="ENSAATROPP003656"/>
    <property type="gene ID" value="ENSAATROPG003012"/>
</dbReference>
<evidence type="ECO:0000259" key="5">
    <source>
        <dbReference type="PROSITE" id="PS50052"/>
    </source>
</evidence>
<feature type="region of interest" description="Disordered" evidence="3">
    <location>
        <begin position="1"/>
        <end position="64"/>
    </location>
</feature>
<dbReference type="GO" id="GO:0150105">
    <property type="term" value="P:protein localization to cell-cell junction"/>
    <property type="evidence" value="ECO:0007669"/>
    <property type="project" value="TreeGrafter"/>
</dbReference>
<dbReference type="GO" id="GO:0005886">
    <property type="term" value="C:plasma membrane"/>
    <property type="evidence" value="ECO:0007669"/>
    <property type="project" value="TreeGrafter"/>
</dbReference>
<feature type="region of interest" description="Disordered" evidence="3">
    <location>
        <begin position="666"/>
        <end position="733"/>
    </location>
</feature>
<evidence type="ECO:0000256" key="2">
    <source>
        <dbReference type="PROSITE-ProRule" id="PRU00192"/>
    </source>
</evidence>
<dbReference type="Gene3D" id="2.30.42.10">
    <property type="match status" value="3"/>
</dbReference>
<dbReference type="Gene3D" id="3.40.50.300">
    <property type="entry name" value="P-loop containing nucleotide triphosphate hydrolases"/>
    <property type="match status" value="1"/>
</dbReference>
<dbReference type="Proteomes" id="UP000075880">
    <property type="component" value="Unassembled WGS sequence"/>
</dbReference>
<feature type="compositionally biased region" description="Polar residues" evidence="3">
    <location>
        <begin position="1332"/>
        <end position="1347"/>
    </location>
</feature>
<feature type="compositionally biased region" description="Low complexity" evidence="3">
    <location>
        <begin position="1232"/>
        <end position="1243"/>
    </location>
</feature>
<dbReference type="GO" id="GO:0098609">
    <property type="term" value="P:cell-cell adhesion"/>
    <property type="evidence" value="ECO:0007669"/>
    <property type="project" value="TreeGrafter"/>
</dbReference>
<feature type="compositionally biased region" description="Basic residues" evidence="3">
    <location>
        <begin position="45"/>
        <end position="63"/>
    </location>
</feature>
<dbReference type="FunFam" id="2.30.42.10:FF:000029">
    <property type="entry name" value="tight junction protein ZO-1 isoform X1"/>
    <property type="match status" value="1"/>
</dbReference>
<dbReference type="SUPFAM" id="SSF50156">
    <property type="entry name" value="PDZ domain-like"/>
    <property type="match status" value="3"/>
</dbReference>
<keyword evidence="8" id="KW-1185">Reference proteome</keyword>
<dbReference type="InterPro" id="IPR008145">
    <property type="entry name" value="GK/Ca_channel_bsu"/>
</dbReference>
<feature type="domain" description="Guanylate kinase-like" evidence="5">
    <location>
        <begin position="1019"/>
        <end position="1120"/>
    </location>
</feature>
<proteinExistence type="predicted"/>
<dbReference type="InterPro" id="IPR036028">
    <property type="entry name" value="SH3-like_dom_sf"/>
</dbReference>
<sequence>MKLPKWIKRAPKSNVGVKSIVKSSGGHGSDGAAGGGGGGGGGNSQRHRRKSSSASLKGKRKRNSYVSSAITTKNFYPAEHFFKTAPPPPTANRDGDEMLMAARFRTLPATFGAGQYHHQQQGLQQPSGSVYYHGQQQQQQQLRPHPLGLPNGDGLRNTIPHGYAVSGERLYRDTLAPTGMQSAQHQPSFAPQQSMTLDRRYFAPNGQLYRTPVTDNGLVSKPYHQGQHGPPPPPPPPSHASLQQQTIAGFDTSTGAPNDRRRQILPTSATGLYSGHQQQQQQRGLRGSFRRYKIPSPAEIFEMINDKYIHPVGAGLTSKRKAAKVERTSWDYSTVTLSRVPGYGFGIAVSGGRDNPHFANGDPSIAVSDVLKNGPAEGQLQVNDRIISVNGVSLENVEYATAVQVLRDSGNTVTLVVRRRVPNHGLLHPLSGGNMLPMSGIPGGGGGGGGGVGAGVGGGGPLNGPVGVGGGLPPPGVGMNSHQHQHQHQHSLSSTGLGLGANNGSQQQIKVIVTKANKKDDFGIVLGCRLFIREISSKTKDQLAANGYSLQEGDLVTRIHNTNCNDAMSLKEAKKIIDGCKERLTLAVLREPNGLASGGGTGYGQGAGGGTGSGMQSPVYSHTAQVSNCSNMDENYLNGTGGSYSGQNLYVQPPTRPSAMSTLLADDKSNLTPRGRSRGPLTDISLQQLDRPSTPPGTSSRSTADGAAASGGHSRSRSAVDEPPRPPPPRGEDFYATRRQLLDEKPPTSEPRYITFQKEGSVGIRLTGGNEVGIFVTAVQQNSPASAQGLVPGDKILKVNDMDMNGVTREEAVLFLLSLQDRIDLIVQYCKEEFDNITAQQRGDSFHIKTHFHCDAPTKGELTFKAGDVFRVIDTLYNGVVGAWQVLRIGRGHQELQRGVIPNKARAEELATVQFNANKKDQNASESRVSFFRRRRSTHRRSKSLSRENWDDVVFSDAISKFPAYERVVLRHPGFVRPVVIFGPVADIARDRLMKDFPDKYTAPLQDDDKGSSKCGGIVRLSNIRDIMDRGKHALLDVTPNAVDRLNYAQFYPIVIFLKADTKHTIKQMRQGLPKAAHKSSKKLFEQCQKLERVWSHVFSTTINLNDPDTWYRKLRDSIDQQQSGAVWMSETKRVELSSDIFLPYLPPPCPLSCCNYVSPLPPPKSFASVNPRTPYRYSMPAAGLNASLATPGPLHSHQQAAFIHHPLDNRASSTATNQPQPYPAAAGGGRLRPATALGTDPGMPMPPPTTTTATTHARPMTYYAPPGLHHSNPCMRQSTVSLHASSSYGGKSSTATTGSSSEQLLYDDELPGGVGPQTNTTTAHATPYFHNPTQLIHSGANDRSTTRAYTPHTLTTFLGTSNGNCCENDCPINGDGAGQVALLHDTNPHTLTPVDVNGNRVHEHDPHFIAYIDN</sequence>
<dbReference type="GO" id="GO:0045216">
    <property type="term" value="P:cell-cell junction organization"/>
    <property type="evidence" value="ECO:0007669"/>
    <property type="project" value="TreeGrafter"/>
</dbReference>
<dbReference type="InterPro" id="IPR001452">
    <property type="entry name" value="SH3_domain"/>
</dbReference>
<evidence type="ECO:0000259" key="6">
    <source>
        <dbReference type="PROSITE" id="PS50106"/>
    </source>
</evidence>
<dbReference type="GO" id="GO:0005923">
    <property type="term" value="C:bicellular tight junction"/>
    <property type="evidence" value="ECO:0007669"/>
    <property type="project" value="TreeGrafter"/>
</dbReference>
<accession>A0AAG5CXL6</accession>
<dbReference type="PANTHER" id="PTHR13865:SF28">
    <property type="entry name" value="POLYCHAETOID, ISOFORM O"/>
    <property type="match status" value="1"/>
</dbReference>
<feature type="region of interest" description="Disordered" evidence="3">
    <location>
        <begin position="269"/>
        <end position="289"/>
    </location>
</feature>
<dbReference type="SMART" id="SM00228">
    <property type="entry name" value="PDZ"/>
    <property type="match status" value="3"/>
</dbReference>
<organism evidence="7 8">
    <name type="scientific">Anopheles atroparvus</name>
    <name type="common">European mosquito</name>
    <dbReference type="NCBI Taxonomy" id="41427"/>
    <lineage>
        <taxon>Eukaryota</taxon>
        <taxon>Metazoa</taxon>
        <taxon>Ecdysozoa</taxon>
        <taxon>Arthropoda</taxon>
        <taxon>Hexapoda</taxon>
        <taxon>Insecta</taxon>
        <taxon>Pterygota</taxon>
        <taxon>Neoptera</taxon>
        <taxon>Endopterygota</taxon>
        <taxon>Diptera</taxon>
        <taxon>Nematocera</taxon>
        <taxon>Culicoidea</taxon>
        <taxon>Culicidae</taxon>
        <taxon>Anophelinae</taxon>
        <taxon>Anopheles</taxon>
    </lineage>
</organism>
<feature type="compositionally biased region" description="Low complexity" evidence="3">
    <location>
        <begin position="696"/>
        <end position="713"/>
    </location>
</feature>
<dbReference type="CDD" id="cd06728">
    <property type="entry name" value="PDZ2_ZO1-like_ds"/>
    <property type="match status" value="1"/>
</dbReference>
<feature type="domain" description="PDZ" evidence="6">
    <location>
        <begin position="510"/>
        <end position="592"/>
    </location>
</feature>
<reference evidence="7" key="1">
    <citation type="submission" date="2024-04" db="UniProtKB">
        <authorList>
            <consortium name="EnsemblMetazoa"/>
        </authorList>
    </citation>
    <scope>IDENTIFICATION</scope>
    <source>
        <strain evidence="7">EBRO</strain>
    </source>
</reference>
<dbReference type="PANTHER" id="PTHR13865">
    <property type="entry name" value="TIGHT JUNCTION PROTEIN"/>
    <property type="match status" value="1"/>
</dbReference>
<name>A0AAG5CXL6_ANOAO</name>
<feature type="compositionally biased region" description="Pro residues" evidence="3">
    <location>
        <begin position="229"/>
        <end position="238"/>
    </location>
</feature>
<dbReference type="InterPro" id="IPR027417">
    <property type="entry name" value="P-loop_NTPase"/>
</dbReference>
<dbReference type="InterPro" id="IPR008144">
    <property type="entry name" value="Guanylate_kin-like_dom"/>
</dbReference>
<dbReference type="InterPro" id="IPR036034">
    <property type="entry name" value="PDZ_sf"/>
</dbReference>
<feature type="region of interest" description="Disordered" evidence="3">
    <location>
        <begin position="207"/>
        <end position="242"/>
    </location>
</feature>
<dbReference type="CDD" id="cd06727">
    <property type="entry name" value="PDZ1_ZO1-like"/>
    <property type="match status" value="1"/>
</dbReference>
<dbReference type="CDD" id="cd11859">
    <property type="entry name" value="SH3_ZO"/>
    <property type="match status" value="1"/>
</dbReference>
<evidence type="ECO:0000256" key="1">
    <source>
        <dbReference type="ARBA" id="ARBA00022443"/>
    </source>
</evidence>
<feature type="compositionally biased region" description="Basic and acidic residues" evidence="3">
    <location>
        <begin position="718"/>
        <end position="733"/>
    </location>
</feature>
<dbReference type="PROSITE" id="PS50052">
    <property type="entry name" value="GUANYLATE_KINASE_2"/>
    <property type="match status" value="1"/>
</dbReference>
<dbReference type="FunFam" id="2.30.42.10:FF:000138">
    <property type="entry name" value="Uncharacterized protein, isoform C"/>
    <property type="match status" value="1"/>
</dbReference>
<evidence type="ECO:0000256" key="3">
    <source>
        <dbReference type="SAM" id="MobiDB-lite"/>
    </source>
</evidence>
<dbReference type="Pfam" id="PF00595">
    <property type="entry name" value="PDZ"/>
    <property type="match status" value="2"/>
</dbReference>
<dbReference type="SUPFAM" id="SSF52540">
    <property type="entry name" value="P-loop containing nucleoside triphosphate hydrolases"/>
    <property type="match status" value="1"/>
</dbReference>
<evidence type="ECO:0000313" key="7">
    <source>
        <dbReference type="EnsemblMetazoa" id="ENSAATROPP003656"/>
    </source>
</evidence>
<feature type="domain" description="PDZ" evidence="6">
    <location>
        <begin position="334"/>
        <end position="421"/>
    </location>
</feature>
<feature type="region of interest" description="Disordered" evidence="3">
    <location>
        <begin position="1211"/>
        <end position="1255"/>
    </location>
</feature>
<evidence type="ECO:0000259" key="4">
    <source>
        <dbReference type="PROSITE" id="PS50002"/>
    </source>
</evidence>
<evidence type="ECO:0000313" key="8">
    <source>
        <dbReference type="Proteomes" id="UP000075880"/>
    </source>
</evidence>
<dbReference type="InterPro" id="IPR001478">
    <property type="entry name" value="PDZ"/>
</dbReference>
<dbReference type="CDD" id="cd06729">
    <property type="entry name" value="PDZ3_ZO1-like_domain"/>
    <property type="match status" value="1"/>
</dbReference>
<feature type="compositionally biased region" description="Polar residues" evidence="3">
    <location>
        <begin position="1211"/>
        <end position="1220"/>
    </location>
</feature>
<dbReference type="Pfam" id="PF00625">
    <property type="entry name" value="Guanylate_kin"/>
    <property type="match status" value="1"/>
</dbReference>
<dbReference type="GO" id="GO:0050839">
    <property type="term" value="F:cell adhesion molecule binding"/>
    <property type="evidence" value="ECO:0007669"/>
    <property type="project" value="TreeGrafter"/>
</dbReference>
<dbReference type="SMART" id="SM00072">
    <property type="entry name" value="GuKc"/>
    <property type="match status" value="1"/>
</dbReference>
<feature type="compositionally biased region" description="Gly residues" evidence="3">
    <location>
        <begin position="25"/>
        <end position="43"/>
    </location>
</feature>
<keyword evidence="1 2" id="KW-0728">SH3 domain</keyword>
<dbReference type="Gene3D" id="2.30.30.40">
    <property type="entry name" value="SH3 Domains"/>
    <property type="match status" value="1"/>
</dbReference>
<evidence type="ECO:0008006" key="9">
    <source>
        <dbReference type="Google" id="ProtNLM"/>
    </source>
</evidence>
<feature type="compositionally biased region" description="Basic residues" evidence="3">
    <location>
        <begin position="1"/>
        <end position="11"/>
    </location>
</feature>
<feature type="region of interest" description="Disordered" evidence="3">
    <location>
        <begin position="479"/>
        <end position="499"/>
    </location>
</feature>
<dbReference type="PROSITE" id="PS50106">
    <property type="entry name" value="PDZ"/>
    <property type="match status" value="3"/>
</dbReference>
<dbReference type="PROSITE" id="PS50002">
    <property type="entry name" value="SH3"/>
    <property type="match status" value="1"/>
</dbReference>
<feature type="domain" description="PDZ" evidence="6">
    <location>
        <begin position="758"/>
        <end position="831"/>
    </location>
</feature>